<feature type="region of interest" description="Disordered" evidence="1">
    <location>
        <begin position="1"/>
        <end position="40"/>
    </location>
</feature>
<reference evidence="2 3" key="1">
    <citation type="submission" date="2023-08" db="EMBL/GenBank/DDBJ databases">
        <title>A Necator americanus chromosomal reference genome.</title>
        <authorList>
            <person name="Ilik V."/>
            <person name="Petrzelkova K.J."/>
            <person name="Pardy F."/>
            <person name="Fuh T."/>
            <person name="Niatou-Singa F.S."/>
            <person name="Gouil Q."/>
            <person name="Baker L."/>
            <person name="Ritchie M.E."/>
            <person name="Jex A.R."/>
            <person name="Gazzola D."/>
            <person name="Li H."/>
            <person name="Toshio Fujiwara R."/>
            <person name="Zhan B."/>
            <person name="Aroian R.V."/>
            <person name="Pafco B."/>
            <person name="Schwarz E.M."/>
        </authorList>
    </citation>
    <scope>NUCLEOTIDE SEQUENCE [LARGE SCALE GENOMIC DNA]</scope>
    <source>
        <strain evidence="2 3">Aroian</strain>
        <tissue evidence="2">Whole animal</tissue>
    </source>
</reference>
<accession>A0ABR1EIW5</accession>
<keyword evidence="3" id="KW-1185">Reference proteome</keyword>
<dbReference type="InterPro" id="IPR052709">
    <property type="entry name" value="Transposase-MT_Hybrid"/>
</dbReference>
<dbReference type="InterPro" id="IPR036397">
    <property type="entry name" value="RNaseH_sf"/>
</dbReference>
<dbReference type="Proteomes" id="UP001303046">
    <property type="component" value="Unassembled WGS sequence"/>
</dbReference>
<evidence type="ECO:0000313" key="2">
    <source>
        <dbReference type="EMBL" id="KAK6762563.1"/>
    </source>
</evidence>
<evidence type="ECO:0000313" key="3">
    <source>
        <dbReference type="Proteomes" id="UP001303046"/>
    </source>
</evidence>
<organism evidence="2 3">
    <name type="scientific">Necator americanus</name>
    <name type="common">Human hookworm</name>
    <dbReference type="NCBI Taxonomy" id="51031"/>
    <lineage>
        <taxon>Eukaryota</taxon>
        <taxon>Metazoa</taxon>
        <taxon>Ecdysozoa</taxon>
        <taxon>Nematoda</taxon>
        <taxon>Chromadorea</taxon>
        <taxon>Rhabditida</taxon>
        <taxon>Rhabditina</taxon>
        <taxon>Rhabditomorpha</taxon>
        <taxon>Strongyloidea</taxon>
        <taxon>Ancylostomatidae</taxon>
        <taxon>Bunostominae</taxon>
        <taxon>Necator</taxon>
    </lineage>
</organism>
<dbReference type="PANTHER" id="PTHR46060:SF1">
    <property type="entry name" value="MARINER MOS1 TRANSPOSASE-LIKE PROTEIN"/>
    <property type="match status" value="1"/>
</dbReference>
<dbReference type="Pfam" id="PF01359">
    <property type="entry name" value="Transposase_1"/>
    <property type="match status" value="1"/>
</dbReference>
<comment type="caution">
    <text evidence="2">The sequence shown here is derived from an EMBL/GenBank/DDBJ whole genome shotgun (WGS) entry which is preliminary data.</text>
</comment>
<evidence type="ECO:0008006" key="4">
    <source>
        <dbReference type="Google" id="ProtNLM"/>
    </source>
</evidence>
<sequence length="369" mass="42100">MGTRNFTNTPPYAELEGTVMKSTPSSVKADTKRGPARAAGSQEITSELAWLCREAIKEDLKERRAEVLGEAAEAGKSTRYTCRDFASRKTKMTALRNPKGTTIASRKGMETIIYHFYSHLFDSHVHLPSHDLREDGHVIPEVLPCEVRRAIMLVGNLTASNPDGVRPEHLKDLPPVLINTLARLLTRYLSECKVPKQWKTSKTVLLYKKEIHTTLATIGDLLIFGTEAPSERSVRAWFQRFKAGNKKLEDEPRSGIVRRIDSNLSISFDELKNLAEQHPYEVVPTCIERRQPPKTPEIHEVWWGVHGIYRFELLPDNTTVTVEVYCAQVQRLADKIRKEHPKLDNVRLLHDNARPRVAKKTFQKILELR</sequence>
<proteinExistence type="predicted"/>
<dbReference type="InterPro" id="IPR001888">
    <property type="entry name" value="Transposase_1"/>
</dbReference>
<name>A0ABR1EIW5_NECAM</name>
<evidence type="ECO:0000256" key="1">
    <source>
        <dbReference type="SAM" id="MobiDB-lite"/>
    </source>
</evidence>
<feature type="compositionally biased region" description="Polar residues" evidence="1">
    <location>
        <begin position="1"/>
        <end position="10"/>
    </location>
</feature>
<gene>
    <name evidence="2" type="primary">Necator_chrX.g23495</name>
    <name evidence="2" type="ORF">RB195_023331</name>
</gene>
<dbReference type="Gene3D" id="3.30.420.10">
    <property type="entry name" value="Ribonuclease H-like superfamily/Ribonuclease H"/>
    <property type="match status" value="1"/>
</dbReference>
<dbReference type="PANTHER" id="PTHR46060">
    <property type="entry name" value="MARINER MOS1 TRANSPOSASE-LIKE PROTEIN"/>
    <property type="match status" value="1"/>
</dbReference>
<protein>
    <recommendedName>
        <fullName evidence="4">Mos1 transposase HTH domain-containing protein</fullName>
    </recommendedName>
</protein>
<dbReference type="EMBL" id="JAVFWL010000006">
    <property type="protein sequence ID" value="KAK6762563.1"/>
    <property type="molecule type" value="Genomic_DNA"/>
</dbReference>